<keyword evidence="3" id="KW-1133">Transmembrane helix</keyword>
<evidence type="ECO:0000256" key="1">
    <source>
        <dbReference type="SAM" id="Coils"/>
    </source>
</evidence>
<reference evidence="6 7" key="1">
    <citation type="submission" date="2017-04" db="EMBL/GenBank/DDBJ databases">
        <authorList>
            <person name="Varghese N."/>
            <person name="Submissions S."/>
        </authorList>
    </citation>
    <scope>NUCLEOTIDE SEQUENCE [LARGE SCALE GENOMIC DNA]</scope>
    <source>
        <strain evidence="6 7">J12</strain>
    </source>
</reference>
<gene>
    <name evidence="6" type="ORF">SAMN02744124_02303</name>
</gene>
<dbReference type="PROSITE" id="PS51257">
    <property type="entry name" value="PROKAR_LIPOPROTEIN"/>
    <property type="match status" value="1"/>
</dbReference>
<feature type="region of interest" description="Disordered" evidence="2">
    <location>
        <begin position="69"/>
        <end position="100"/>
    </location>
</feature>
<dbReference type="Proteomes" id="UP000192939">
    <property type="component" value="Unassembled WGS sequence"/>
</dbReference>
<dbReference type="Pfam" id="PF14257">
    <property type="entry name" value="DUF4349"/>
    <property type="match status" value="1"/>
</dbReference>
<dbReference type="InterPro" id="IPR025645">
    <property type="entry name" value="DUF4349"/>
</dbReference>
<evidence type="ECO:0000256" key="4">
    <source>
        <dbReference type="SAM" id="SignalP"/>
    </source>
</evidence>
<evidence type="ECO:0000313" key="7">
    <source>
        <dbReference type="Proteomes" id="UP000192939"/>
    </source>
</evidence>
<keyword evidence="3" id="KW-0472">Membrane</keyword>
<feature type="compositionally biased region" description="Low complexity" evidence="2">
    <location>
        <begin position="69"/>
        <end position="90"/>
    </location>
</feature>
<dbReference type="EMBL" id="FXAE01000021">
    <property type="protein sequence ID" value="SMF29054.1"/>
    <property type="molecule type" value="Genomic_DNA"/>
</dbReference>
<feature type="region of interest" description="Disordered" evidence="2">
    <location>
        <begin position="30"/>
        <end position="55"/>
    </location>
</feature>
<comment type="caution">
    <text evidence="6">The sequence shown here is derived from an EMBL/GenBank/DDBJ whole genome shotgun (WGS) entry which is preliminary data.</text>
</comment>
<evidence type="ECO:0000313" key="6">
    <source>
        <dbReference type="EMBL" id="SMF29054.1"/>
    </source>
</evidence>
<feature type="signal peptide" evidence="4">
    <location>
        <begin position="1"/>
        <end position="32"/>
    </location>
</feature>
<keyword evidence="1" id="KW-0175">Coiled coil</keyword>
<evidence type="ECO:0000256" key="3">
    <source>
        <dbReference type="SAM" id="Phobius"/>
    </source>
</evidence>
<keyword evidence="3" id="KW-0812">Transmembrane</keyword>
<sequence length="371" mass="40742">MGKRGIKLTVWGVITMLLLLLLSGCGSASNNAASDSASSKEAMNQSNWAESEMDGAGVAETAANTAVVPASGSAAPDSAATGSTGSDSAAVNSAPGFQQANTDHGLNRKLIYRAHVVMEVKDYAKAQSEIRNLVTLAGGYIVEFSENQSQHELGGNFVIKVPASGFSSFLDRLEALKPESLQRNIQGQDVSEEYVDLESRLKVKQAMEARYLKFVEEATQTKQLVEYVNELERIQTEIEQIKGRMRYLDSNVSYSTIDIRLYQPDPTKLIAASGNDTPLLERMKNALTGSIDILSIFFQWLVVFVAGALPPLAIAALIVIPIWIKRRKNREERERRRAELKASQAPAPQREENPTSSTEEQQENVDHPEER</sequence>
<evidence type="ECO:0000259" key="5">
    <source>
        <dbReference type="Pfam" id="PF14257"/>
    </source>
</evidence>
<feature type="chain" id="PRO_5045266762" description="DUF4349 domain-containing protein" evidence="4">
    <location>
        <begin position="33"/>
        <end position="371"/>
    </location>
</feature>
<protein>
    <recommendedName>
        <fullName evidence="5">DUF4349 domain-containing protein</fullName>
    </recommendedName>
</protein>
<feature type="transmembrane region" description="Helical" evidence="3">
    <location>
        <begin position="297"/>
        <end position="324"/>
    </location>
</feature>
<name>A0ABY1LXV7_9BACL</name>
<proteinExistence type="predicted"/>
<feature type="domain" description="DUF4349" evidence="5">
    <location>
        <begin position="108"/>
        <end position="323"/>
    </location>
</feature>
<feature type="region of interest" description="Disordered" evidence="2">
    <location>
        <begin position="333"/>
        <end position="371"/>
    </location>
</feature>
<keyword evidence="7" id="KW-1185">Reference proteome</keyword>
<keyword evidence="4" id="KW-0732">Signal</keyword>
<accession>A0ABY1LXV7</accession>
<dbReference type="RefSeq" id="WP_085279046.1">
    <property type="nucleotide sequence ID" value="NZ_FXAE01000021.1"/>
</dbReference>
<evidence type="ECO:0000256" key="2">
    <source>
        <dbReference type="SAM" id="MobiDB-lite"/>
    </source>
</evidence>
<organism evidence="6 7">
    <name type="scientific">Paenibacillus barengoltzii J12</name>
    <dbReference type="NCBI Taxonomy" id="935846"/>
    <lineage>
        <taxon>Bacteria</taxon>
        <taxon>Bacillati</taxon>
        <taxon>Bacillota</taxon>
        <taxon>Bacilli</taxon>
        <taxon>Bacillales</taxon>
        <taxon>Paenibacillaceae</taxon>
        <taxon>Paenibacillus</taxon>
    </lineage>
</organism>
<feature type="coiled-coil region" evidence="1">
    <location>
        <begin position="224"/>
        <end position="251"/>
    </location>
</feature>
<feature type="compositionally biased region" description="Low complexity" evidence="2">
    <location>
        <begin position="30"/>
        <end position="39"/>
    </location>
</feature>